<dbReference type="InterPro" id="IPR011050">
    <property type="entry name" value="Pectin_lyase_fold/virulence"/>
</dbReference>
<keyword evidence="3" id="KW-1185">Reference proteome</keyword>
<name>A0A3S1AXI0_9CYAN</name>
<dbReference type="EMBL" id="RSCL01000022">
    <property type="protein sequence ID" value="RUT00817.1"/>
    <property type="molecule type" value="Genomic_DNA"/>
</dbReference>
<dbReference type="InterPro" id="IPR012334">
    <property type="entry name" value="Pectin_lyas_fold"/>
</dbReference>
<accession>A0A3S1AXI0</accession>
<proteinExistence type="predicted"/>
<sequence>MNPNGILFGLNARLDVGGSFLATTANGIQFGERGVYNANGGQPADVLTINPSAFLFNQISKGNITNRSVASAGQNLIGEDITGLRVPDGKSLLLLGGDVNIEGGGLRAYNGRIELGSLAAPGIVGFNVASDSLSFNIPEGVERGNISLTNGAEINVRGSGGGDIAFTAKDVNVSEVSIVRAGIDKKLGSLTSKSGDIQINATGTVTLTDVNSRISNVLDEEALGKSGNVNIITDSLIVSNDASLSTSTFGIGDAGNISIFASDKVLVNDGFIGSSVQSRARGNGGNISVIANLLSITDGSLLDVSTFGNGNAGNILLKVNDAISLTGDSSLDSNVEAGAVGNGGNINLEAGNNISILGASIFSSVEGDAVENGGSINLKAGSTISLADTSIFGNVEAGAVGNGGNINIEAGSLSITDGTQIQTLVRRQNDGKAAGKGNAGNVNVNVRGAINISGTKDGIPSGIRSVLGRGAEGRGGNITITSSSLSLADQAQLNSGTFGQGNAGNISIQVKDFVSLDNSNIFSDANEGSVGNGGNINIASASLSLTNNSQILTGLVGKSADLPGGKGNGGDVNINVRDAVNISGNRDTFPSTISTKLGVGAEGRSGNITINAGSFSLLDTATIDTATQGIGNAGNLLIQAKDLVNFDNVNISSIVEAGGVGNGGNIKIEAGSLSLTNSALLSTGVSAKTDLPAGRGNGGNVDINVRDKIIFARPLSGSNGIITGVESGVEGNAGNVTINTGSLEVSDGSEIQSITSGIGNSGNITINARDFISFDSSKNNNGNPSRIVNAVQAGAKGNAGSINITTGSLNMINGALIGGSTFGNGNAGNILIQANKSISFTSSNIFANVWAGAIGNAGNVSIQAGSLIFKDGAKIITSLQPKDDNRSGGIGNAGNVNINVNGAIVFAGIKDASSIGIDGSSGVDNFVGLGATGNAGNITIKADSFSLLDGAQMNASTGGEGNAGDISLTARKSDISNNSSFLNTTIGRGNAGSIFIQLSEDISLDSSNIVSGVIGGVGDSGDIDITARNVTAKNSSVVTGVSSANQIGNISLPPGKGQGGDIRINASDSIIFSGYSANGFSTGIGSLTETGASGAAGNISLTSSNIRIADGAIVSAATSNQDKGGDITINANIFELFNGAQVFTTTFGSGNAGNILLNVKDRITISGSDPTFNQRVALVQENFRKTGAGDEKINEALNNNGAASGLFANTAPGSIGNGGSIIIDPREFTISDGGRISVNSEGAGTAGSISIKGGNLTLDKASITARSASRDGGNIKFALSDKFVLRRNSEISTTAGTAGTGGDGGNIDINARFVVAIPKENSNINANAFEGNGGRVQINTQGIFGIGFSPQETKLSDITVSSQFGVSGTADIDSPNNSFIPNNLTELNKATIDTNAIIATSCIARDKKSGTFYFKGSGGLSARPGNAPLSTYSTGSVSNLPEQELSTQQRRPWKKGDSIVEPQGMYQLPNGKIFMGNKCSET</sequence>
<evidence type="ECO:0000313" key="3">
    <source>
        <dbReference type="Proteomes" id="UP000271624"/>
    </source>
</evidence>
<evidence type="ECO:0000256" key="1">
    <source>
        <dbReference type="SAM" id="MobiDB-lite"/>
    </source>
</evidence>
<comment type="caution">
    <text evidence="2">The sequence shown here is derived from an EMBL/GenBank/DDBJ whole genome shotgun (WGS) entry which is preliminary data.</text>
</comment>
<feature type="region of interest" description="Disordered" evidence="1">
    <location>
        <begin position="1424"/>
        <end position="1455"/>
    </location>
</feature>
<protein>
    <recommendedName>
        <fullName evidence="4">Filamentous haemagglutinin FhaB/tRNA nuclease CdiA-like TPS domain-containing protein</fullName>
    </recommendedName>
</protein>
<dbReference type="SUPFAM" id="SSF51126">
    <property type="entry name" value="Pectin lyase-like"/>
    <property type="match status" value="5"/>
</dbReference>
<feature type="compositionally biased region" description="Polar residues" evidence="1">
    <location>
        <begin position="1428"/>
        <end position="1450"/>
    </location>
</feature>
<reference evidence="2" key="1">
    <citation type="submission" date="2018-12" db="EMBL/GenBank/DDBJ databases">
        <authorList>
            <person name="Will S."/>
            <person name="Neumann-Schaal M."/>
            <person name="Henke P."/>
        </authorList>
    </citation>
    <scope>NUCLEOTIDE SEQUENCE</scope>
    <source>
        <strain evidence="2">PCC 7102</strain>
    </source>
</reference>
<evidence type="ECO:0008006" key="4">
    <source>
        <dbReference type="Google" id="ProtNLM"/>
    </source>
</evidence>
<gene>
    <name evidence="2" type="ORF">DSM106972_072260</name>
</gene>
<reference evidence="2" key="2">
    <citation type="journal article" date="2019" name="Genome Biol. Evol.">
        <title>Day and night: Metabolic profiles and evolutionary relationships of six axenic non-marine cyanobacteria.</title>
        <authorList>
            <person name="Will S.E."/>
            <person name="Henke P."/>
            <person name="Boedeker C."/>
            <person name="Huang S."/>
            <person name="Brinkmann H."/>
            <person name="Rohde M."/>
            <person name="Jarek M."/>
            <person name="Friedl T."/>
            <person name="Seufert S."/>
            <person name="Schumacher M."/>
            <person name="Overmann J."/>
            <person name="Neumann-Schaal M."/>
            <person name="Petersen J."/>
        </authorList>
    </citation>
    <scope>NUCLEOTIDE SEQUENCE [LARGE SCALE GENOMIC DNA]</scope>
    <source>
        <strain evidence="2">PCC 7102</strain>
    </source>
</reference>
<dbReference type="Proteomes" id="UP000271624">
    <property type="component" value="Unassembled WGS sequence"/>
</dbReference>
<organism evidence="2 3">
    <name type="scientific">Dulcicalothrix desertica PCC 7102</name>
    <dbReference type="NCBI Taxonomy" id="232991"/>
    <lineage>
        <taxon>Bacteria</taxon>
        <taxon>Bacillati</taxon>
        <taxon>Cyanobacteriota</taxon>
        <taxon>Cyanophyceae</taxon>
        <taxon>Nostocales</taxon>
        <taxon>Calotrichaceae</taxon>
        <taxon>Dulcicalothrix</taxon>
    </lineage>
</organism>
<evidence type="ECO:0000313" key="2">
    <source>
        <dbReference type="EMBL" id="RUT00817.1"/>
    </source>
</evidence>
<dbReference type="Gene3D" id="2.160.20.10">
    <property type="entry name" value="Single-stranded right-handed beta-helix, Pectin lyase-like"/>
    <property type="match status" value="5"/>
</dbReference>